<sequence>MSQSLEDKRLGWRVYLEKKVLIMLALGFSSGLPILLVFGTLSFWLREAEVSRTDIGFFSWVALAYGFKWIWSPLIDRFPVPLLSRLLGRRRGWMVFSQLLIIASLYGMAISNPQVDLIQLAIFAVIVAFSSASQDIVIDAYRIEMASERLQAALAAAYMTGYRLAMIMAGAGAMALAAWFGSDTEYNAHGWQVAYFSMAGLMLVGLITALCIHEPSIDSSAVDNIERQMRQQLLDKGIPALPARLTAWFYTAAVLPFQDFFTRYGREALLILVLIGTYRISDVVMGVMANAFYVDMGFSKTEVASVSKVYGVIMTLLGAGLGGILVSKFKTLRILALGAILAASTNILFMIFTYMGNSLTMLTLVISVDNLSAGIATAAFITYMSSLTNVAFSATQYALFSSIMLLFPKFIAGFSGVFVDNFGYNVFFFSTALIGLPVLMLIYAVSRHQKVSVQTRSEVT</sequence>
<organism evidence="8 9">
    <name type="scientific">Photobacterium atrarenae</name>
    <dbReference type="NCBI Taxonomy" id="865757"/>
    <lineage>
        <taxon>Bacteria</taxon>
        <taxon>Pseudomonadati</taxon>
        <taxon>Pseudomonadota</taxon>
        <taxon>Gammaproteobacteria</taxon>
        <taxon>Vibrionales</taxon>
        <taxon>Vibrionaceae</taxon>
        <taxon>Photobacterium</taxon>
    </lineage>
</organism>
<name>A0ABY5GCZ8_9GAMM</name>
<feature type="domain" description="Major facilitator superfamily (MFS) profile" evidence="7">
    <location>
        <begin position="19"/>
        <end position="449"/>
    </location>
</feature>
<evidence type="ECO:0000313" key="8">
    <source>
        <dbReference type="EMBL" id="UTV27110.1"/>
    </source>
</evidence>
<feature type="transmembrane region" description="Helical" evidence="6">
    <location>
        <begin position="397"/>
        <end position="418"/>
    </location>
</feature>
<keyword evidence="4 6" id="KW-1133">Transmembrane helix</keyword>
<evidence type="ECO:0000256" key="3">
    <source>
        <dbReference type="ARBA" id="ARBA00022692"/>
    </source>
</evidence>
<evidence type="ECO:0000259" key="7">
    <source>
        <dbReference type="PROSITE" id="PS50850"/>
    </source>
</evidence>
<keyword evidence="3 6" id="KW-0812">Transmembrane</keyword>
<evidence type="ECO:0000256" key="6">
    <source>
        <dbReference type="SAM" id="Phobius"/>
    </source>
</evidence>
<dbReference type="Proteomes" id="UP001057998">
    <property type="component" value="Chromosome 1"/>
</dbReference>
<feature type="transmembrane region" description="Helical" evidence="6">
    <location>
        <begin position="55"/>
        <end position="71"/>
    </location>
</feature>
<feature type="transmembrane region" description="Helical" evidence="6">
    <location>
        <begin position="193"/>
        <end position="212"/>
    </location>
</feature>
<feature type="transmembrane region" description="Helical" evidence="6">
    <location>
        <begin position="361"/>
        <end position="385"/>
    </location>
</feature>
<feature type="transmembrane region" description="Helical" evidence="6">
    <location>
        <begin position="92"/>
        <end position="111"/>
    </location>
</feature>
<evidence type="ECO:0000256" key="4">
    <source>
        <dbReference type="ARBA" id="ARBA00022989"/>
    </source>
</evidence>
<keyword evidence="5 6" id="KW-0472">Membrane</keyword>
<keyword evidence="9" id="KW-1185">Reference proteome</keyword>
<gene>
    <name evidence="8" type="ORF">NNL38_12275</name>
</gene>
<feature type="transmembrane region" description="Helical" evidence="6">
    <location>
        <begin position="268"/>
        <end position="289"/>
    </location>
</feature>
<dbReference type="Gene3D" id="1.20.1250.20">
    <property type="entry name" value="MFS general substrate transporter like domains"/>
    <property type="match status" value="2"/>
</dbReference>
<dbReference type="NCBIfam" id="TIGR00901">
    <property type="entry name" value="2A0125"/>
    <property type="match status" value="1"/>
</dbReference>
<comment type="subcellular location">
    <subcellularLocation>
        <location evidence="1">Membrane</location>
        <topology evidence="1">Multi-pass membrane protein</topology>
    </subcellularLocation>
</comment>
<feature type="transmembrane region" description="Helical" evidence="6">
    <location>
        <begin position="20"/>
        <end position="43"/>
    </location>
</feature>
<protein>
    <submittedName>
        <fullName evidence="8">MFS transporter</fullName>
    </submittedName>
</protein>
<evidence type="ECO:0000256" key="1">
    <source>
        <dbReference type="ARBA" id="ARBA00004141"/>
    </source>
</evidence>
<dbReference type="SUPFAM" id="SSF103473">
    <property type="entry name" value="MFS general substrate transporter"/>
    <property type="match status" value="1"/>
</dbReference>
<feature type="transmembrane region" description="Helical" evidence="6">
    <location>
        <begin position="309"/>
        <end position="327"/>
    </location>
</feature>
<dbReference type="InterPro" id="IPR004752">
    <property type="entry name" value="AmpG_permease/AT-1"/>
</dbReference>
<feature type="transmembrane region" description="Helical" evidence="6">
    <location>
        <begin position="162"/>
        <end position="181"/>
    </location>
</feature>
<feature type="transmembrane region" description="Helical" evidence="6">
    <location>
        <begin position="334"/>
        <end position="355"/>
    </location>
</feature>
<dbReference type="PANTHER" id="PTHR12778:SF10">
    <property type="entry name" value="MAJOR FACILITATOR SUPERFAMILY DOMAIN-CONTAINING PROTEIN 3"/>
    <property type="match status" value="1"/>
</dbReference>
<evidence type="ECO:0000256" key="2">
    <source>
        <dbReference type="ARBA" id="ARBA00022448"/>
    </source>
</evidence>
<keyword evidence="2" id="KW-0813">Transport</keyword>
<reference evidence="8" key="1">
    <citation type="submission" date="2022-07" db="EMBL/GenBank/DDBJ databases">
        <title>Genome sequencing of Photobacterium atrarenae GJH2-4.</title>
        <authorList>
            <person name="Park S.-J."/>
        </authorList>
    </citation>
    <scope>NUCLEOTIDE SEQUENCE</scope>
    <source>
        <strain evidence="8">GJH2-4</strain>
    </source>
</reference>
<evidence type="ECO:0000313" key="9">
    <source>
        <dbReference type="Proteomes" id="UP001057998"/>
    </source>
</evidence>
<accession>A0ABY5GCZ8</accession>
<evidence type="ECO:0000256" key="5">
    <source>
        <dbReference type="ARBA" id="ARBA00023136"/>
    </source>
</evidence>
<feature type="transmembrane region" description="Helical" evidence="6">
    <location>
        <begin position="424"/>
        <end position="446"/>
    </location>
</feature>
<dbReference type="InterPro" id="IPR036259">
    <property type="entry name" value="MFS_trans_sf"/>
</dbReference>
<feature type="transmembrane region" description="Helical" evidence="6">
    <location>
        <begin position="117"/>
        <end position="141"/>
    </location>
</feature>
<dbReference type="InterPro" id="IPR024371">
    <property type="entry name" value="AcetylCoA_trans_1-like"/>
</dbReference>
<proteinExistence type="predicted"/>
<dbReference type="Pfam" id="PF13000">
    <property type="entry name" value="Acatn"/>
    <property type="match status" value="1"/>
</dbReference>
<dbReference type="PROSITE" id="PS50850">
    <property type="entry name" value="MFS"/>
    <property type="match status" value="1"/>
</dbReference>
<dbReference type="InterPro" id="IPR020846">
    <property type="entry name" value="MFS_dom"/>
</dbReference>
<dbReference type="RefSeq" id="WP_255388325.1">
    <property type="nucleotide sequence ID" value="NZ_CP101508.1"/>
</dbReference>
<dbReference type="PANTHER" id="PTHR12778">
    <property type="entry name" value="SOLUTE CARRIER FAMILY 33 ACETYL-COA TRANSPORTER -RELATED"/>
    <property type="match status" value="1"/>
</dbReference>
<dbReference type="EMBL" id="CP101508">
    <property type="protein sequence ID" value="UTV27110.1"/>
    <property type="molecule type" value="Genomic_DNA"/>
</dbReference>